<dbReference type="PANTHER" id="PTHR38682:SF1">
    <property type="entry name" value="V-TYPE ATP SYNTHASE SUBUNIT C"/>
    <property type="match status" value="1"/>
</dbReference>
<protein>
    <recommendedName>
        <fullName evidence="6">A-type ATP synthase subunit C</fullName>
    </recommendedName>
</protein>
<keyword evidence="6 7" id="KW-0472">Membrane</keyword>
<accession>A0A328Q7G3</accession>
<dbReference type="InterPro" id="IPR035067">
    <property type="entry name" value="V-type_ATPase_csu/dsu"/>
</dbReference>
<keyword evidence="2 6" id="KW-0813">Transport</keyword>
<name>A0A328Q7G3_9EURY</name>
<organism evidence="8 9">
    <name type="scientific">Methanosphaera stadtmanae</name>
    <dbReference type="NCBI Taxonomy" id="2317"/>
    <lineage>
        <taxon>Archaea</taxon>
        <taxon>Methanobacteriati</taxon>
        <taxon>Methanobacteriota</taxon>
        <taxon>Methanomada group</taxon>
        <taxon>Methanobacteria</taxon>
        <taxon>Methanobacteriales</taxon>
        <taxon>Methanobacteriaceae</taxon>
        <taxon>Methanosphaera</taxon>
    </lineage>
</organism>
<dbReference type="GO" id="GO:0046933">
    <property type="term" value="F:proton-transporting ATP synthase activity, rotational mechanism"/>
    <property type="evidence" value="ECO:0007669"/>
    <property type="project" value="UniProtKB-UniRule"/>
</dbReference>
<dbReference type="GO" id="GO:0042777">
    <property type="term" value="P:proton motive force-driven plasma membrane ATP synthesis"/>
    <property type="evidence" value="ECO:0007669"/>
    <property type="project" value="UniProtKB-UniRule"/>
</dbReference>
<comment type="subcellular location">
    <subcellularLocation>
        <location evidence="6">Cell membrane</location>
        <topology evidence="6">Peripheral membrane protein</topology>
    </subcellularLocation>
</comment>
<dbReference type="EMBL" id="NGJK01000077">
    <property type="protein sequence ID" value="RAP02719.1"/>
    <property type="molecule type" value="Genomic_DNA"/>
</dbReference>
<sequence>MEESITGLITSFGFSSPEAFIALLVVVLAVIGAVIVVITFRPLMEYYPYTYPNARVRAKIGKILNEKQIAELAESESLEEVQNFLRGHKDYAKFVDKYPIEQALDANLAESYDLLARIAPGDLKPTFDLMLDQWDIKNIKSVLIAREAKLNEEETRELLVPYGELKDDQDKLIEADSVQDLIVALEGTPYAKILEEALPDYNENKTLLTLESALDNYYYERLLVKSSSQADDNTRMLHSYIGTKVDIANIKIILRAKADNLTYDQIKPYVIDNGYQLRGWKLKEFMESEDMNSLLSSIESSEYGSIISDHIPEYNSTKSITVFDEALDSYERNMAKNIFRKKPFGVGPIVGFMNKKEIEIKNLKIIARSKRGSSIPSSEIKEMLL</sequence>
<evidence type="ECO:0000256" key="6">
    <source>
        <dbReference type="HAMAP-Rule" id="MF_00314"/>
    </source>
</evidence>
<dbReference type="GO" id="GO:0005886">
    <property type="term" value="C:plasma membrane"/>
    <property type="evidence" value="ECO:0007669"/>
    <property type="project" value="UniProtKB-SubCell"/>
</dbReference>
<keyword evidence="4 6" id="KW-0406">Ion transport</keyword>
<reference evidence="8 9" key="1">
    <citation type="submission" date="2017-05" db="EMBL/GenBank/DDBJ databases">
        <title>Host range expansion of the Methanosphaera genus to humans and monogastric animals involves recent and extensive reduction in genome content.</title>
        <authorList>
            <person name="Hoedt E.C."/>
            <person name="Volmer J.G."/>
            <person name="Parks D.H."/>
            <person name="Rosewarne C.P."/>
            <person name="Denman S.E."/>
            <person name="Mcsweeney C.S."/>
            <person name="O Cuiv P."/>
            <person name="Hugenholtz P."/>
            <person name="Tyson G.W."/>
            <person name="Morrison M."/>
        </authorList>
    </citation>
    <scope>NUCLEOTIDE SEQUENCE [LARGE SCALE GENOMIC DNA]</scope>
    <source>
        <strain evidence="8 9">PA5</strain>
    </source>
</reference>
<dbReference type="PANTHER" id="PTHR38682">
    <property type="entry name" value="V-TYPE ATP SYNTHASE SUBUNIT C"/>
    <property type="match status" value="1"/>
</dbReference>
<dbReference type="HAMAP" id="MF_00314">
    <property type="entry name" value="ATP_synth_C_arch"/>
    <property type="match status" value="1"/>
</dbReference>
<evidence type="ECO:0000256" key="4">
    <source>
        <dbReference type="ARBA" id="ARBA00023065"/>
    </source>
</evidence>
<keyword evidence="7" id="KW-0812">Transmembrane</keyword>
<evidence type="ECO:0000256" key="3">
    <source>
        <dbReference type="ARBA" id="ARBA00022781"/>
    </source>
</evidence>
<comment type="subunit">
    <text evidence="6">Has multiple subunits with at least A(3), B(3), C, D, E, F, H, I and proteolipid K(x).</text>
</comment>
<comment type="caution">
    <text evidence="8">The sequence shown here is derived from an EMBL/GenBank/DDBJ whole genome shotgun (WGS) entry which is preliminary data.</text>
</comment>
<keyword evidence="6" id="KW-1003">Cell membrane</keyword>
<dbReference type="Proteomes" id="UP000248557">
    <property type="component" value="Unassembled WGS sequence"/>
</dbReference>
<evidence type="ECO:0000313" key="8">
    <source>
        <dbReference type="EMBL" id="RAP02719.1"/>
    </source>
</evidence>
<proteinExistence type="inferred from homology"/>
<comment type="function">
    <text evidence="6">Component of the A-type ATP synthase that produces ATP from ADP in the presence of a proton gradient across the membrane.</text>
</comment>
<dbReference type="NCBIfam" id="TIGR02923">
    <property type="entry name" value="AhaC"/>
    <property type="match status" value="1"/>
</dbReference>
<evidence type="ECO:0000256" key="1">
    <source>
        <dbReference type="ARBA" id="ARBA00006709"/>
    </source>
</evidence>
<evidence type="ECO:0000313" key="9">
    <source>
        <dbReference type="Proteomes" id="UP000248557"/>
    </source>
</evidence>
<feature type="transmembrane region" description="Helical" evidence="7">
    <location>
        <begin position="20"/>
        <end position="40"/>
    </location>
</feature>
<dbReference type="InterPro" id="IPR002843">
    <property type="entry name" value="ATPase_V0-cplx_csu/dsu"/>
</dbReference>
<dbReference type="InterPro" id="IPR044911">
    <property type="entry name" value="V-type_ATPase_csu/dsu_dom_3"/>
</dbReference>
<dbReference type="InterPro" id="IPR050873">
    <property type="entry name" value="V-ATPase_V0D/AC39_subunit"/>
</dbReference>
<dbReference type="Gene3D" id="1.10.132.50">
    <property type="entry name" value="ATP synthase (C/AC39) subunit, domain 3"/>
    <property type="match status" value="1"/>
</dbReference>
<evidence type="ECO:0000256" key="7">
    <source>
        <dbReference type="SAM" id="Phobius"/>
    </source>
</evidence>
<dbReference type="InterPro" id="IPR014272">
    <property type="entry name" value="ATPase_V0-cplx_csu"/>
</dbReference>
<dbReference type="Gene3D" id="1.20.1690.10">
    <property type="entry name" value="V-type ATP synthase subunit C domain"/>
    <property type="match status" value="2"/>
</dbReference>
<dbReference type="InterPro" id="IPR036079">
    <property type="entry name" value="ATPase_csu/dsu_sf"/>
</dbReference>
<gene>
    <name evidence="6" type="primary">atpC</name>
    <name evidence="8" type="ORF">CA615_05660</name>
</gene>
<dbReference type="GO" id="GO:0046961">
    <property type="term" value="F:proton-transporting ATPase activity, rotational mechanism"/>
    <property type="evidence" value="ECO:0007669"/>
    <property type="project" value="InterPro"/>
</dbReference>
<keyword evidence="5 6" id="KW-0066">ATP synthesis</keyword>
<dbReference type="SUPFAM" id="SSF103486">
    <property type="entry name" value="V-type ATP synthase subunit C"/>
    <property type="match status" value="1"/>
</dbReference>
<dbReference type="RefSeq" id="WP_112149670.1">
    <property type="nucleotide sequence ID" value="NZ_NGJK01000077.1"/>
</dbReference>
<dbReference type="GO" id="GO:0033179">
    <property type="term" value="C:proton-transporting V-type ATPase, V0 domain"/>
    <property type="evidence" value="ECO:0007669"/>
    <property type="project" value="InterPro"/>
</dbReference>
<dbReference type="Pfam" id="PF01992">
    <property type="entry name" value="vATP-synt_AC39"/>
    <property type="match status" value="1"/>
</dbReference>
<dbReference type="NCBIfam" id="NF002267">
    <property type="entry name" value="PRK01198.1-3"/>
    <property type="match status" value="1"/>
</dbReference>
<comment type="similarity">
    <text evidence="1 6">Belongs to the V-ATPase V0D/AC39 subunit family.</text>
</comment>
<evidence type="ECO:0000256" key="5">
    <source>
        <dbReference type="ARBA" id="ARBA00023310"/>
    </source>
</evidence>
<dbReference type="GO" id="GO:0005524">
    <property type="term" value="F:ATP binding"/>
    <property type="evidence" value="ECO:0007669"/>
    <property type="project" value="UniProtKB-UniRule"/>
</dbReference>
<evidence type="ECO:0000256" key="2">
    <source>
        <dbReference type="ARBA" id="ARBA00022448"/>
    </source>
</evidence>
<keyword evidence="7" id="KW-1133">Transmembrane helix</keyword>
<keyword evidence="3 6" id="KW-0375">Hydrogen ion transport</keyword>
<dbReference type="AlphaFoldDB" id="A0A328Q7G3"/>